<dbReference type="AlphaFoldDB" id="A0A1Y0YIS2"/>
<dbReference type="PROSITE" id="PS51186">
    <property type="entry name" value="GNAT"/>
    <property type="match status" value="1"/>
</dbReference>
<dbReference type="RefSeq" id="WP_003182677.1">
    <property type="nucleotide sequence ID" value="NZ_BEXU01000027.1"/>
</dbReference>
<organism evidence="3 4">
    <name type="scientific">Bacillus licheniformis</name>
    <dbReference type="NCBI Taxonomy" id="1402"/>
    <lineage>
        <taxon>Bacteria</taxon>
        <taxon>Bacillati</taxon>
        <taxon>Bacillota</taxon>
        <taxon>Bacilli</taxon>
        <taxon>Bacillales</taxon>
        <taxon>Bacillaceae</taxon>
        <taxon>Bacillus</taxon>
    </lineage>
</organism>
<dbReference type="Proteomes" id="UP000595038">
    <property type="component" value="Chromosome"/>
</dbReference>
<dbReference type="Pfam" id="PF13302">
    <property type="entry name" value="Acetyltransf_3"/>
    <property type="match status" value="1"/>
</dbReference>
<dbReference type="PANTHER" id="PTHR43415:SF3">
    <property type="entry name" value="GNAT-FAMILY ACETYLTRANSFERASE"/>
    <property type="match status" value="1"/>
</dbReference>
<evidence type="ECO:0000259" key="1">
    <source>
        <dbReference type="PROSITE" id="PS51186"/>
    </source>
</evidence>
<dbReference type="EMBL" id="CP065647">
    <property type="protein sequence ID" value="QPR71225.1"/>
    <property type="molecule type" value="Genomic_DNA"/>
</dbReference>
<dbReference type="SMR" id="A0A1Y0YIS2"/>
<dbReference type="InterPro" id="IPR016181">
    <property type="entry name" value="Acyl_CoA_acyltransferase"/>
</dbReference>
<keyword evidence="3" id="KW-0808">Transferase</keyword>
<dbReference type="InterPro" id="IPR000182">
    <property type="entry name" value="GNAT_dom"/>
</dbReference>
<evidence type="ECO:0000313" key="3">
    <source>
        <dbReference type="EMBL" id="TWL20976.1"/>
    </source>
</evidence>
<proteinExistence type="predicted"/>
<dbReference type="EMBL" id="NILC01000033">
    <property type="protein sequence ID" value="TWL20976.1"/>
    <property type="molecule type" value="Genomic_DNA"/>
</dbReference>
<dbReference type="SUPFAM" id="SSF55729">
    <property type="entry name" value="Acyl-CoA N-acyltransferases (Nat)"/>
    <property type="match status" value="1"/>
</dbReference>
<dbReference type="GeneID" id="92861154"/>
<dbReference type="Proteomes" id="UP000435910">
    <property type="component" value="Unassembled WGS sequence"/>
</dbReference>
<evidence type="ECO:0000313" key="2">
    <source>
        <dbReference type="EMBL" id="QPR71225.1"/>
    </source>
</evidence>
<sequence>MFKSRKVYLRPVEKGDMESFYKAVQNEDIRYMTGTTREYTMEDLYEHYERITSDETRYDFAVCLKEDDRLIGDLSIMDIDRRNRKAGFRIALHSPAYLNKGYGIEAVRLAMQLAFERLDLNPLQLEVFSHNIRALKAYEKAGFKMEGRIREALYMNEQYSDEIIMGILKREYEELMSR</sequence>
<evidence type="ECO:0000313" key="4">
    <source>
        <dbReference type="Proteomes" id="UP000435910"/>
    </source>
</evidence>
<accession>A0A1Y0YIS2</accession>
<dbReference type="GO" id="GO:0016747">
    <property type="term" value="F:acyltransferase activity, transferring groups other than amino-acyl groups"/>
    <property type="evidence" value="ECO:0007669"/>
    <property type="project" value="InterPro"/>
</dbReference>
<dbReference type="Gene3D" id="3.40.630.30">
    <property type="match status" value="1"/>
</dbReference>
<gene>
    <name evidence="3" type="ORF">CHCC16736_2260</name>
    <name evidence="2" type="ORF">I6G80_15425</name>
</gene>
<feature type="domain" description="N-acetyltransferase" evidence="1">
    <location>
        <begin position="7"/>
        <end position="170"/>
    </location>
</feature>
<evidence type="ECO:0000313" key="5">
    <source>
        <dbReference type="Proteomes" id="UP000595038"/>
    </source>
</evidence>
<name>A0A1Y0YIS2_BACLI</name>
<reference evidence="2 5" key="2">
    <citation type="submission" date="2020-12" db="EMBL/GenBank/DDBJ databases">
        <title>FDA dAtabase for Regulatory Grade micrObial Sequences (FDA-ARGOS): Supporting development and validation of Infectious Disease Dx tests.</title>
        <authorList>
            <person name="Nelson B."/>
            <person name="Plummer A."/>
            <person name="Tallon L."/>
            <person name="Sadzewicz L."/>
            <person name="Zhao X."/>
            <person name="Boylan J."/>
            <person name="Ott S."/>
            <person name="Bowen H."/>
            <person name="Vavikolanu K."/>
            <person name="Mehta A."/>
            <person name="Aluvathingal J."/>
            <person name="Nadendla S."/>
            <person name="Myers T."/>
            <person name="Yan Y."/>
            <person name="Sichtig H."/>
        </authorList>
    </citation>
    <scope>NUCLEOTIDE SEQUENCE [LARGE SCALE GENOMIC DNA]</scope>
    <source>
        <strain evidence="2 5">FDAARGOS_923</strain>
    </source>
</reference>
<reference evidence="3 4" key="1">
    <citation type="submission" date="2019-06" db="EMBL/GenBank/DDBJ databases">
        <title>Genome sequence analysis of &gt;100 Bacillus licheniformis strains suggests intrinsic resistance to this species.</title>
        <authorList>
            <person name="Wels M."/>
            <person name="Siezen R.J."/>
            <person name="Johansen E."/>
            <person name="Stuer-Lauridsen B."/>
            <person name="Bjerre K."/>
            <person name="Nielsen B.K.K."/>
        </authorList>
    </citation>
    <scope>NUCLEOTIDE SEQUENCE [LARGE SCALE GENOMIC DNA]</scope>
    <source>
        <strain evidence="3 4">BAC-16736</strain>
    </source>
</reference>
<dbReference type="PANTHER" id="PTHR43415">
    <property type="entry name" value="SPERMIDINE N(1)-ACETYLTRANSFERASE"/>
    <property type="match status" value="1"/>
</dbReference>
<dbReference type="OMA" id="EVVLNEW"/>
<protein>
    <submittedName>
        <fullName evidence="2">GNAT family N-acetyltransferase</fullName>
    </submittedName>
    <submittedName>
        <fullName evidence="3">Spermidine N(1)-acetyltransferase</fullName>
    </submittedName>
</protein>